<dbReference type="Gene3D" id="3.40.50.150">
    <property type="entry name" value="Vaccinia Virus protein VP39"/>
    <property type="match status" value="1"/>
</dbReference>
<evidence type="ECO:0000313" key="2">
    <source>
        <dbReference type="EMBL" id="PZW31918.1"/>
    </source>
</evidence>
<dbReference type="PANTHER" id="PTHR34203">
    <property type="entry name" value="METHYLTRANSFERASE, FKBM FAMILY PROTEIN"/>
    <property type="match status" value="1"/>
</dbReference>
<dbReference type="Pfam" id="PF05050">
    <property type="entry name" value="Methyltransf_21"/>
    <property type="match status" value="1"/>
</dbReference>
<dbReference type="EMBL" id="QKUF01000005">
    <property type="protein sequence ID" value="PZW31918.1"/>
    <property type="molecule type" value="Genomic_DNA"/>
</dbReference>
<dbReference type="InterPro" id="IPR006342">
    <property type="entry name" value="FkbM_mtfrase"/>
</dbReference>
<sequence length="267" mass="30593">MQEKYVLPNGMTVAKTNEDQLKQLYAEIFEERQYLAYGITLEENAIVLDVGANIGLFTLFCHSVCPSAKIYAFEPIAETFQTLRTNVALNNIDARLFQMGLADRAGEEEFTVFALYNSNSTRVPDIEETRSIMRNKFLANVPDAKKSQMTEEEIQKVVHFFFTRHTTQLCKVETLSRVLREQALEHVDLLKIDAEKSEYDILQGIDAQDWPKIRQIVMEVHGDYLLEKVLPLLQQQGYQTVVGDNKRGLGNAENGRPITLSHVYAWR</sequence>
<protein>
    <submittedName>
        <fullName evidence="2">FkbM family methyltransferase</fullName>
    </submittedName>
</protein>
<dbReference type="RefSeq" id="WP_111321274.1">
    <property type="nucleotide sequence ID" value="NZ_BIFX01000001.1"/>
</dbReference>
<name>A0A326UI54_THEHA</name>
<reference evidence="2 3" key="1">
    <citation type="submission" date="2018-06" db="EMBL/GenBank/DDBJ databases">
        <title>Genomic Encyclopedia of Archaeal and Bacterial Type Strains, Phase II (KMG-II): from individual species to whole genera.</title>
        <authorList>
            <person name="Goeker M."/>
        </authorList>
    </citation>
    <scope>NUCLEOTIDE SEQUENCE [LARGE SCALE GENOMIC DNA]</scope>
    <source>
        <strain evidence="2 3">ATCC BAA-1881</strain>
    </source>
</reference>
<organism evidence="2 3">
    <name type="scientific">Thermosporothrix hazakensis</name>
    <dbReference type="NCBI Taxonomy" id="644383"/>
    <lineage>
        <taxon>Bacteria</taxon>
        <taxon>Bacillati</taxon>
        <taxon>Chloroflexota</taxon>
        <taxon>Ktedonobacteria</taxon>
        <taxon>Ktedonobacterales</taxon>
        <taxon>Thermosporotrichaceae</taxon>
        <taxon>Thermosporothrix</taxon>
    </lineage>
</organism>
<feature type="domain" description="Methyltransferase FkbM" evidence="1">
    <location>
        <begin position="49"/>
        <end position="239"/>
    </location>
</feature>
<dbReference type="InterPro" id="IPR029063">
    <property type="entry name" value="SAM-dependent_MTases_sf"/>
</dbReference>
<evidence type="ECO:0000313" key="3">
    <source>
        <dbReference type="Proteomes" id="UP000248806"/>
    </source>
</evidence>
<keyword evidence="2" id="KW-0489">Methyltransferase</keyword>
<accession>A0A326UI54</accession>
<evidence type="ECO:0000259" key="1">
    <source>
        <dbReference type="Pfam" id="PF05050"/>
    </source>
</evidence>
<dbReference type="GO" id="GO:0008168">
    <property type="term" value="F:methyltransferase activity"/>
    <property type="evidence" value="ECO:0007669"/>
    <property type="project" value="UniProtKB-KW"/>
</dbReference>
<dbReference type="InterPro" id="IPR052514">
    <property type="entry name" value="SAM-dependent_MTase"/>
</dbReference>
<dbReference type="AlphaFoldDB" id="A0A326UI54"/>
<dbReference type="OrthoDB" id="147340at2"/>
<dbReference type="Proteomes" id="UP000248806">
    <property type="component" value="Unassembled WGS sequence"/>
</dbReference>
<dbReference type="SUPFAM" id="SSF53335">
    <property type="entry name" value="S-adenosyl-L-methionine-dependent methyltransferases"/>
    <property type="match status" value="1"/>
</dbReference>
<dbReference type="NCBIfam" id="TIGR01444">
    <property type="entry name" value="fkbM_fam"/>
    <property type="match status" value="1"/>
</dbReference>
<keyword evidence="3" id="KW-1185">Reference proteome</keyword>
<gene>
    <name evidence="2" type="ORF">EI42_01943</name>
</gene>
<proteinExistence type="predicted"/>
<dbReference type="PANTHER" id="PTHR34203:SF13">
    <property type="entry name" value="EXPRESSED PROTEIN"/>
    <property type="match status" value="1"/>
</dbReference>
<comment type="caution">
    <text evidence="2">The sequence shown here is derived from an EMBL/GenBank/DDBJ whole genome shotgun (WGS) entry which is preliminary data.</text>
</comment>
<dbReference type="GO" id="GO:0032259">
    <property type="term" value="P:methylation"/>
    <property type="evidence" value="ECO:0007669"/>
    <property type="project" value="UniProtKB-KW"/>
</dbReference>
<keyword evidence="2" id="KW-0808">Transferase</keyword>